<evidence type="ECO:0000313" key="2">
    <source>
        <dbReference type="EMBL" id="GJS88344.1"/>
    </source>
</evidence>
<comment type="caution">
    <text evidence="2">The sequence shown here is derived from an EMBL/GenBank/DDBJ whole genome shotgun (WGS) entry which is preliminary data.</text>
</comment>
<proteinExistence type="predicted"/>
<protein>
    <submittedName>
        <fullName evidence="2">Uncharacterized protein</fullName>
    </submittedName>
</protein>
<reference evidence="2" key="2">
    <citation type="submission" date="2022-01" db="EMBL/GenBank/DDBJ databases">
        <authorList>
            <person name="Yamashiro T."/>
            <person name="Shiraishi A."/>
            <person name="Satake H."/>
            <person name="Nakayama K."/>
        </authorList>
    </citation>
    <scope>NUCLEOTIDE SEQUENCE</scope>
</reference>
<keyword evidence="3" id="KW-1185">Reference proteome</keyword>
<organism evidence="2 3">
    <name type="scientific">Tanacetum coccineum</name>
    <dbReference type="NCBI Taxonomy" id="301880"/>
    <lineage>
        <taxon>Eukaryota</taxon>
        <taxon>Viridiplantae</taxon>
        <taxon>Streptophyta</taxon>
        <taxon>Embryophyta</taxon>
        <taxon>Tracheophyta</taxon>
        <taxon>Spermatophyta</taxon>
        <taxon>Magnoliopsida</taxon>
        <taxon>eudicotyledons</taxon>
        <taxon>Gunneridae</taxon>
        <taxon>Pentapetalae</taxon>
        <taxon>asterids</taxon>
        <taxon>campanulids</taxon>
        <taxon>Asterales</taxon>
        <taxon>Asteraceae</taxon>
        <taxon>Asteroideae</taxon>
        <taxon>Anthemideae</taxon>
        <taxon>Anthemidinae</taxon>
        <taxon>Tanacetum</taxon>
    </lineage>
</organism>
<sequence length="452" mass="48908">MRKPFTRTPDMFKEYLAEFWYSTTALENSKVSFLIPIGCIFGEVGVNTFRNAIGAHYLAHAGEYVAPPSIDVVRQWFPIIGYGEEISAKGYGDDEVTLYPTQVFSVNNWTLKPNQPEEPPFTDHMLAICATDKPVVFKAPKPSSIVERVPQGTKPEAQAGHKKKESSSAIDSNSSQPPVSTTMDPGMHKKDQQETGSPTTLGVTSEARANPRLSSGMSAFNLNEPIYLASFIIHSESASGNDALAVSIAEADPGNSAPNTDPHVLAEHTKSVSEGLDTVLTQPLTGKGASSIARLVEEEEASRTIKLEDLSKVVGGYDGIHAIENVKTEDTSVPKLKLEKNKVKAEAALFKAQPSFPNVEELNKLLVKSLKTKLSNILSTHDFSSSILTELKNLPSKFNKLTEEVTSVQVKLKTLDALPGLLSHVTKALNKFSQVLDYASSKAGDQSVPLAG</sequence>
<accession>A0ABQ4ZDQ9</accession>
<name>A0ABQ4ZDQ9_9ASTR</name>
<evidence type="ECO:0000313" key="3">
    <source>
        <dbReference type="Proteomes" id="UP001151760"/>
    </source>
</evidence>
<feature type="compositionally biased region" description="Polar residues" evidence="1">
    <location>
        <begin position="194"/>
        <end position="203"/>
    </location>
</feature>
<feature type="compositionally biased region" description="Polar residues" evidence="1">
    <location>
        <begin position="167"/>
        <end position="183"/>
    </location>
</feature>
<gene>
    <name evidence="2" type="ORF">Tco_0770980</name>
</gene>
<dbReference type="Proteomes" id="UP001151760">
    <property type="component" value="Unassembled WGS sequence"/>
</dbReference>
<feature type="region of interest" description="Disordered" evidence="1">
    <location>
        <begin position="141"/>
        <end position="203"/>
    </location>
</feature>
<evidence type="ECO:0000256" key="1">
    <source>
        <dbReference type="SAM" id="MobiDB-lite"/>
    </source>
</evidence>
<reference evidence="2" key="1">
    <citation type="journal article" date="2022" name="Int. J. Mol. Sci.">
        <title>Draft Genome of Tanacetum Coccineum: Genomic Comparison of Closely Related Tanacetum-Family Plants.</title>
        <authorList>
            <person name="Yamashiro T."/>
            <person name="Shiraishi A."/>
            <person name="Nakayama K."/>
            <person name="Satake H."/>
        </authorList>
    </citation>
    <scope>NUCLEOTIDE SEQUENCE</scope>
</reference>
<dbReference type="EMBL" id="BQNB010011266">
    <property type="protein sequence ID" value="GJS88344.1"/>
    <property type="molecule type" value="Genomic_DNA"/>
</dbReference>